<dbReference type="GO" id="GO:0006351">
    <property type="term" value="P:DNA-templated transcription"/>
    <property type="evidence" value="ECO:0007669"/>
    <property type="project" value="InterPro"/>
</dbReference>
<dbReference type="CDD" id="cd12148">
    <property type="entry name" value="fungal_TF_MHR"/>
    <property type="match status" value="1"/>
</dbReference>
<dbReference type="InterPro" id="IPR009100">
    <property type="entry name" value="AcylCoA_DH/oxidase_NM_dom_sf"/>
</dbReference>
<keyword evidence="6" id="KW-0804">Transcription</keyword>
<keyword evidence="2" id="KW-0285">Flavoprotein</keyword>
<dbReference type="InterPro" id="IPR007219">
    <property type="entry name" value="XnlR_reg_dom"/>
</dbReference>
<evidence type="ECO:0000256" key="1">
    <source>
        <dbReference type="ARBA" id="ARBA00009347"/>
    </source>
</evidence>
<proteinExistence type="inferred from homology"/>
<evidence type="ECO:0000313" key="12">
    <source>
        <dbReference type="Proteomes" id="UP000008698"/>
    </source>
</evidence>
<gene>
    <name evidence="11" type="ORF">VDBG_09169</name>
</gene>
<feature type="coiled-coil region" evidence="8">
    <location>
        <begin position="322"/>
        <end position="349"/>
    </location>
</feature>
<keyword evidence="7" id="KW-0539">Nucleus</keyword>
<dbReference type="InterPro" id="IPR036250">
    <property type="entry name" value="AcylCo_DH-like_C"/>
</dbReference>
<dbReference type="HOGENOM" id="CLU_307217_0_0_1"/>
<feature type="region of interest" description="Disordered" evidence="9">
    <location>
        <begin position="412"/>
        <end position="440"/>
    </location>
</feature>
<dbReference type="GO" id="GO:0008270">
    <property type="term" value="F:zinc ion binding"/>
    <property type="evidence" value="ECO:0007669"/>
    <property type="project" value="InterPro"/>
</dbReference>
<reference evidence="12" key="1">
    <citation type="journal article" date="2011" name="PLoS Pathog.">
        <title>Comparative genomics yields insights into niche adaptation of plant vascular wilt pathogens.</title>
        <authorList>
            <person name="Klosterman S.J."/>
            <person name="Subbarao K.V."/>
            <person name="Kang S."/>
            <person name="Veronese P."/>
            <person name="Gold S.E."/>
            <person name="Thomma B.P.H.J."/>
            <person name="Chen Z."/>
            <person name="Henrissat B."/>
            <person name="Lee Y.-H."/>
            <person name="Park J."/>
            <person name="Garcia-Pedrajas M.D."/>
            <person name="Barbara D.J."/>
            <person name="Anchieta A."/>
            <person name="de Jonge R."/>
            <person name="Santhanam P."/>
            <person name="Maruthachalam K."/>
            <person name="Atallah Z."/>
            <person name="Amyotte S.G."/>
            <person name="Paz Z."/>
            <person name="Inderbitzin P."/>
            <person name="Hayes R.J."/>
            <person name="Heiman D.I."/>
            <person name="Young S."/>
            <person name="Zeng Q."/>
            <person name="Engels R."/>
            <person name="Galagan J."/>
            <person name="Cuomo C.A."/>
            <person name="Dobinson K.F."/>
            <person name="Ma L.-J."/>
        </authorList>
    </citation>
    <scope>NUCLEOTIDE SEQUENCE [LARGE SCALE GENOMIC DNA]</scope>
    <source>
        <strain evidence="12">VaMs.102 / ATCC MYA-4576 / FGSC 10136</strain>
    </source>
</reference>
<dbReference type="Gene3D" id="4.10.240.10">
    <property type="entry name" value="Zn(2)-C6 fungal-type DNA-binding domain"/>
    <property type="match status" value="1"/>
</dbReference>
<evidence type="ECO:0000256" key="7">
    <source>
        <dbReference type="ARBA" id="ARBA00023242"/>
    </source>
</evidence>
<protein>
    <submittedName>
        <fullName evidence="11">Fungal specific transcription factor domain-containing protein</fullName>
    </submittedName>
</protein>
<dbReference type="KEGG" id="val:VDBG_09169"/>
<dbReference type="InterPro" id="IPR001138">
    <property type="entry name" value="Zn2Cys6_DnaBD"/>
</dbReference>
<dbReference type="SUPFAM" id="SSF47203">
    <property type="entry name" value="Acyl-CoA dehydrogenase C-terminal domain-like"/>
    <property type="match status" value="1"/>
</dbReference>
<accession>C9SW94</accession>
<dbReference type="STRING" id="526221.C9SW94"/>
<evidence type="ECO:0000256" key="3">
    <source>
        <dbReference type="ARBA" id="ARBA00022723"/>
    </source>
</evidence>
<keyword evidence="8" id="KW-0175">Coiled coil</keyword>
<evidence type="ECO:0000259" key="10">
    <source>
        <dbReference type="SMART" id="SM00906"/>
    </source>
</evidence>
<dbReference type="GO" id="GO:0000978">
    <property type="term" value="F:RNA polymerase II cis-regulatory region sequence-specific DNA binding"/>
    <property type="evidence" value="ECO:0007669"/>
    <property type="project" value="TreeGrafter"/>
</dbReference>
<dbReference type="GO" id="GO:0000435">
    <property type="term" value="P:positive regulation of transcription from RNA polymerase II promoter by galactose"/>
    <property type="evidence" value="ECO:0007669"/>
    <property type="project" value="TreeGrafter"/>
</dbReference>
<dbReference type="SUPFAM" id="SSF56645">
    <property type="entry name" value="Acyl-CoA dehydrogenase NM domain-like"/>
    <property type="match status" value="1"/>
</dbReference>
<dbReference type="GO" id="GO:0016627">
    <property type="term" value="F:oxidoreductase activity, acting on the CH-CH group of donors"/>
    <property type="evidence" value="ECO:0007669"/>
    <property type="project" value="InterPro"/>
</dbReference>
<dbReference type="Proteomes" id="UP000008698">
    <property type="component" value="Unassembled WGS sequence"/>
</dbReference>
<feature type="compositionally biased region" description="Basic and acidic residues" evidence="9">
    <location>
        <begin position="920"/>
        <end position="931"/>
    </location>
</feature>
<dbReference type="InterPro" id="IPR009075">
    <property type="entry name" value="AcylCo_DH/oxidase_C"/>
</dbReference>
<evidence type="ECO:0000256" key="6">
    <source>
        <dbReference type="ARBA" id="ARBA00023163"/>
    </source>
</evidence>
<dbReference type="Pfam" id="PF00441">
    <property type="entry name" value="Acyl-CoA_dh_1"/>
    <property type="match status" value="1"/>
</dbReference>
<name>C9SW94_VERA1</name>
<evidence type="ECO:0000256" key="8">
    <source>
        <dbReference type="SAM" id="Coils"/>
    </source>
</evidence>
<feature type="compositionally biased region" description="Basic and acidic residues" evidence="9">
    <location>
        <begin position="296"/>
        <end position="306"/>
    </location>
</feature>
<dbReference type="GO" id="GO:0000981">
    <property type="term" value="F:DNA-binding transcription factor activity, RNA polymerase II-specific"/>
    <property type="evidence" value="ECO:0007669"/>
    <property type="project" value="InterPro"/>
</dbReference>
<feature type="region of interest" description="Disordered" evidence="9">
    <location>
        <begin position="296"/>
        <end position="320"/>
    </location>
</feature>
<feature type="region of interest" description="Disordered" evidence="9">
    <location>
        <begin position="918"/>
        <end position="946"/>
    </location>
</feature>
<feature type="domain" description="Xylanolytic transcriptional activator regulatory" evidence="10">
    <location>
        <begin position="575"/>
        <end position="650"/>
    </location>
</feature>
<evidence type="ECO:0000313" key="11">
    <source>
        <dbReference type="EMBL" id="EEY23059.1"/>
    </source>
</evidence>
<dbReference type="InterPro" id="IPR036864">
    <property type="entry name" value="Zn2-C6_fun-type_DNA-bd_sf"/>
</dbReference>
<dbReference type="EMBL" id="DS985227">
    <property type="protein sequence ID" value="EEY23059.1"/>
    <property type="molecule type" value="Genomic_DNA"/>
</dbReference>
<organism evidence="12">
    <name type="scientific">Verticillium alfalfae (strain VaMs.102 / ATCC MYA-4576 / FGSC 10136)</name>
    <name type="common">Verticillium wilt of alfalfa</name>
    <name type="synonym">Verticillium albo-atrum</name>
    <dbReference type="NCBI Taxonomy" id="526221"/>
    <lineage>
        <taxon>Eukaryota</taxon>
        <taxon>Fungi</taxon>
        <taxon>Dikarya</taxon>
        <taxon>Ascomycota</taxon>
        <taxon>Pezizomycotina</taxon>
        <taxon>Sordariomycetes</taxon>
        <taxon>Hypocreomycetidae</taxon>
        <taxon>Glomerellales</taxon>
        <taxon>Plectosphaerellaceae</taxon>
        <taxon>Verticillium</taxon>
    </lineage>
</organism>
<dbReference type="InterPro" id="IPR051127">
    <property type="entry name" value="Fungal_SecMet_Regulators"/>
</dbReference>
<dbReference type="GO" id="GO:0005634">
    <property type="term" value="C:nucleus"/>
    <property type="evidence" value="ECO:0007669"/>
    <property type="project" value="TreeGrafter"/>
</dbReference>
<dbReference type="OrthoDB" id="39175at2759"/>
<dbReference type="Gene3D" id="1.20.140.10">
    <property type="entry name" value="Butyryl-CoA Dehydrogenase, subunit A, domain 3"/>
    <property type="match status" value="1"/>
</dbReference>
<dbReference type="eggNOG" id="ENOG502SJX1">
    <property type="taxonomic scope" value="Eukaryota"/>
</dbReference>
<keyword evidence="4" id="KW-0274">FAD</keyword>
<evidence type="ECO:0000256" key="9">
    <source>
        <dbReference type="SAM" id="MobiDB-lite"/>
    </source>
</evidence>
<dbReference type="Pfam" id="PF04082">
    <property type="entry name" value="Fungal_trans"/>
    <property type="match status" value="1"/>
</dbReference>
<dbReference type="GeneID" id="9528385"/>
<evidence type="ECO:0000256" key="2">
    <source>
        <dbReference type="ARBA" id="ARBA00022630"/>
    </source>
</evidence>
<evidence type="ECO:0000256" key="4">
    <source>
        <dbReference type="ARBA" id="ARBA00022827"/>
    </source>
</evidence>
<keyword evidence="3" id="KW-0479">Metal-binding</keyword>
<sequence>MSGSTAAGTAFVDLDEVRVPIDMVVGERGKGFKYIVSNFNHELCAARGCASRTRFPVIRFKFANMSRETEALQSWIEVGRRGTHCCGVVAANLSPQSLIYQLSQLAPAEADLLLAGTTAQLKAHSGIVLEHVVREAVQILGGIGLTRGGRGERVERIWRDVKAITVPGGSEEILLDLATRRALKISDELRQVTGKGVKSRIKSHALQATCSYLVNWRARREKEGQVHHQRMVRRPLPSLSANPYASAAAAADSISSSKQCQKRKLKCIRADNQLECQRCITDGATCVVAPNSTTRAKDVEVEKESQEGTIGDDSSSRENPQMENLAEDISRLQQQVATLIEGMRELTERGRSSDYGVAPLGTNQQVSPAYSAHARASRHKSAEPMQPHFVGPTRPAFSLRIAEISLTRMGIGSNEALPPSAPDSRAGSPGPSSPEPQMASQVGLGYDPLLTFAPGEILRLLDVFQEEVESVYPFIEVAHLAAGVPHVLAFLRNPEEDMAPSMRRALQKDMRLMKIAIATGIVIEAHGRNDASTLLTDSVEAEISYASRLNVDLKEVQLCTMLSIYHFHCDEELLAWRLIGTAARTALEMGLHRKQSLVDNFQETHDRNLAVRVFWCIYALDRRWSFGTSLSFALHDRDIDPELPEPVRLPPSGTGSHADQRKGEGFQYLSCMVAYGRLCSKVWEALPLFGPSTNCIPKDTVGYLDYMAQNWLASIPRELQLRHPRLGLAPRMQPRVTHRLRTLLYLRGNHIRTMIHRHYVLTSAAIESDLQAARNVVDIAQDSLQVLVHLNESSDIYVRQQSAFNYFLLSALAVIFLAVCHAPATFAEPCRDSFLAALQLVKGFSRHGSASRRLWKSIRGLVPRVKSLALRSEAEKSQMEHDKERQAGLDEAQADVETAVEHTYTSGGAERQPLAGHVAADGRGDQPRVEQLDPGCLPHERRPDEPVRLVRHATGFGHGDGVF</sequence>
<keyword evidence="12" id="KW-1185">Reference proteome</keyword>
<comment type="similarity">
    <text evidence="1">Belongs to the acyl-CoA dehydrogenase family.</text>
</comment>
<dbReference type="PANTHER" id="PTHR47424:SF5">
    <property type="entry name" value="ZN(II)2CYS6 TRANSCRIPTION FACTOR (EUROFUNG)"/>
    <property type="match status" value="1"/>
</dbReference>
<dbReference type="CDD" id="cd00067">
    <property type="entry name" value="GAL4"/>
    <property type="match status" value="1"/>
</dbReference>
<dbReference type="RefSeq" id="XP_003000674.1">
    <property type="nucleotide sequence ID" value="XM_003000628.1"/>
</dbReference>
<dbReference type="PANTHER" id="PTHR47424">
    <property type="entry name" value="REGULATORY PROTEIN GAL4"/>
    <property type="match status" value="1"/>
</dbReference>
<dbReference type="SMART" id="SM00906">
    <property type="entry name" value="Fungal_trans"/>
    <property type="match status" value="1"/>
</dbReference>
<evidence type="ECO:0000256" key="5">
    <source>
        <dbReference type="ARBA" id="ARBA00023015"/>
    </source>
</evidence>
<dbReference type="AlphaFoldDB" id="C9SW94"/>
<keyword evidence="5" id="KW-0805">Transcription regulation</keyword>